<protein>
    <submittedName>
        <fullName evidence="1">F-box/WD repeat-containing protein 4</fullName>
    </submittedName>
</protein>
<comment type="caution">
    <text evidence="1">The sequence shown here is derived from an EMBL/GenBank/DDBJ whole genome shotgun (WGS) entry which is preliminary data.</text>
</comment>
<evidence type="ECO:0000313" key="1">
    <source>
        <dbReference type="EMBL" id="KAH8002032.1"/>
    </source>
</evidence>
<dbReference type="Proteomes" id="UP000827872">
    <property type="component" value="Linkage Group LG08"/>
</dbReference>
<proteinExistence type="predicted"/>
<name>A0ACB8F9C9_9SAUR</name>
<keyword evidence="2" id="KW-1185">Reference proteome</keyword>
<organism evidence="1 2">
    <name type="scientific">Sphaerodactylus townsendi</name>
    <dbReference type="NCBI Taxonomy" id="933632"/>
    <lineage>
        <taxon>Eukaryota</taxon>
        <taxon>Metazoa</taxon>
        <taxon>Chordata</taxon>
        <taxon>Craniata</taxon>
        <taxon>Vertebrata</taxon>
        <taxon>Euteleostomi</taxon>
        <taxon>Lepidosauria</taxon>
        <taxon>Squamata</taxon>
        <taxon>Bifurcata</taxon>
        <taxon>Gekkota</taxon>
        <taxon>Sphaerodactylidae</taxon>
        <taxon>Sphaerodactylus</taxon>
    </lineage>
</organism>
<gene>
    <name evidence="1" type="primary">FBXW4_1</name>
    <name evidence="1" type="ORF">K3G42_019852</name>
</gene>
<dbReference type="EMBL" id="CM037621">
    <property type="protein sequence ID" value="KAH8002032.1"/>
    <property type="molecule type" value="Genomic_DNA"/>
</dbReference>
<sequence>MKCLMPWMQLDSDYLYVSQAEDIQAYWLRPNRTGFQRCPHAVFSGHQEDVCRFVLANGHIVSGGGDGNIALHKLNSSFSFKFLAHDQEVNCVDCQEGIIVSGSRDRTAKSFKATPA</sequence>
<evidence type="ECO:0000313" key="2">
    <source>
        <dbReference type="Proteomes" id="UP000827872"/>
    </source>
</evidence>
<reference evidence="1" key="1">
    <citation type="submission" date="2021-08" db="EMBL/GenBank/DDBJ databases">
        <title>The first chromosome-level gecko genome reveals the dynamic sex chromosomes of Neotropical dwarf geckos (Sphaerodactylidae: Sphaerodactylus).</title>
        <authorList>
            <person name="Pinto B.J."/>
            <person name="Keating S.E."/>
            <person name="Gamble T."/>
        </authorList>
    </citation>
    <scope>NUCLEOTIDE SEQUENCE</scope>
    <source>
        <strain evidence="1">TG3544</strain>
    </source>
</reference>
<accession>A0ACB8F9C9</accession>